<feature type="binding site" evidence="9">
    <location>
        <position position="9"/>
    </location>
    <ligand>
        <name>a divalent metal cation</name>
        <dbReference type="ChEBI" id="CHEBI:60240"/>
    </ligand>
</feature>
<dbReference type="Gene3D" id="3.40.1210.10">
    <property type="entry name" value="Survival protein SurE-like phosphatase/nucleotidase"/>
    <property type="match status" value="1"/>
</dbReference>
<evidence type="ECO:0000256" key="7">
    <source>
        <dbReference type="ARBA" id="ARBA00022741"/>
    </source>
</evidence>
<keyword evidence="5 9" id="KW-0963">Cytoplasm</keyword>
<evidence type="ECO:0000259" key="10">
    <source>
        <dbReference type="Pfam" id="PF01975"/>
    </source>
</evidence>
<evidence type="ECO:0000256" key="6">
    <source>
        <dbReference type="ARBA" id="ARBA00022723"/>
    </source>
</evidence>
<keyword evidence="6 9" id="KW-0479">Metal-binding</keyword>
<dbReference type="GO" id="GO:0004309">
    <property type="term" value="F:exopolyphosphatase activity"/>
    <property type="evidence" value="ECO:0007669"/>
    <property type="project" value="TreeGrafter"/>
</dbReference>
<dbReference type="HAMAP" id="MF_00060">
    <property type="entry name" value="SurE"/>
    <property type="match status" value="1"/>
</dbReference>
<protein>
    <recommendedName>
        <fullName evidence="9">5'-nucleotidase SurE</fullName>
        <ecNumber evidence="9">3.1.3.5</ecNumber>
    </recommendedName>
    <alternativeName>
        <fullName evidence="9">Nucleoside 5'-monophosphate phosphohydrolase</fullName>
    </alternativeName>
</protein>
<comment type="subcellular location">
    <subcellularLocation>
        <location evidence="3 9">Cytoplasm</location>
    </subcellularLocation>
</comment>
<dbReference type="Proteomes" id="UP001164748">
    <property type="component" value="Chromosome"/>
</dbReference>
<dbReference type="Pfam" id="PF01975">
    <property type="entry name" value="SurE"/>
    <property type="match status" value="1"/>
</dbReference>
<accession>A0AA47KLH5</accession>
<dbReference type="GO" id="GO:0005737">
    <property type="term" value="C:cytoplasm"/>
    <property type="evidence" value="ECO:0007669"/>
    <property type="project" value="UniProtKB-SubCell"/>
</dbReference>
<comment type="catalytic activity">
    <reaction evidence="1 9">
        <text>a ribonucleoside 5'-phosphate + H2O = a ribonucleoside + phosphate</text>
        <dbReference type="Rhea" id="RHEA:12484"/>
        <dbReference type="ChEBI" id="CHEBI:15377"/>
        <dbReference type="ChEBI" id="CHEBI:18254"/>
        <dbReference type="ChEBI" id="CHEBI:43474"/>
        <dbReference type="ChEBI" id="CHEBI:58043"/>
        <dbReference type="EC" id="3.1.3.5"/>
    </reaction>
</comment>
<dbReference type="EMBL" id="CP114588">
    <property type="protein sequence ID" value="WBA09145.1"/>
    <property type="molecule type" value="Genomic_DNA"/>
</dbReference>
<evidence type="ECO:0000256" key="8">
    <source>
        <dbReference type="ARBA" id="ARBA00022801"/>
    </source>
</evidence>
<keyword evidence="7 9" id="KW-0547">Nucleotide-binding</keyword>
<evidence type="ECO:0000256" key="1">
    <source>
        <dbReference type="ARBA" id="ARBA00000815"/>
    </source>
</evidence>
<dbReference type="InterPro" id="IPR002828">
    <property type="entry name" value="SurE-like_Pase/nucleotidase"/>
</dbReference>
<dbReference type="NCBIfam" id="NF001490">
    <property type="entry name" value="PRK00346.1-4"/>
    <property type="match status" value="1"/>
</dbReference>
<dbReference type="PANTHER" id="PTHR30457:SF12">
    <property type="entry name" value="5'_3'-NUCLEOTIDASE SURE"/>
    <property type="match status" value="1"/>
</dbReference>
<feature type="binding site" evidence="9">
    <location>
        <position position="91"/>
    </location>
    <ligand>
        <name>a divalent metal cation</name>
        <dbReference type="ChEBI" id="CHEBI:60240"/>
    </ligand>
</feature>
<dbReference type="FunFam" id="3.40.1210.10:FF:000001">
    <property type="entry name" value="5'/3'-nucleotidase SurE"/>
    <property type="match status" value="1"/>
</dbReference>
<comment type="similarity">
    <text evidence="4 9">Belongs to the SurE nucleotidase family.</text>
</comment>
<feature type="domain" description="Survival protein SurE-like phosphatase/nucleotidase" evidence="10">
    <location>
        <begin position="3"/>
        <end position="181"/>
    </location>
</feature>
<evidence type="ECO:0000313" key="12">
    <source>
        <dbReference type="Proteomes" id="UP001164748"/>
    </source>
</evidence>
<dbReference type="NCBIfam" id="NF001489">
    <property type="entry name" value="PRK00346.1-3"/>
    <property type="match status" value="1"/>
</dbReference>
<sequence length="245" mass="26369">MRILISNDDGYHAQGIQTLTKALSTIADVVVAAPDRNCSGASNSLTLENPLRVRELGPQRYAVQGTPTDSVHLALRQLLPWEPDFVITGINHGANLGDDVLYSGTVAAATEGFFLGAPAIAVSLCGHQHFETAAHVVKQFLAKNQRHAAPSHRLININVPDVPIDSLEGWKVTRLGARHHAEDVIKQSDPRGKPIYWVGAPGQTQDAGPGTDFHAIAAQYVSITPLQVDLTAHDTLGVFSQWLSE</sequence>
<dbReference type="RefSeq" id="WP_269579391.1">
    <property type="nucleotide sequence ID" value="NZ_CP114588.1"/>
</dbReference>
<comment type="cofactor">
    <cofactor evidence="2">
        <name>Mg(2+)</name>
        <dbReference type="ChEBI" id="CHEBI:18420"/>
    </cofactor>
</comment>
<reference evidence="11" key="1">
    <citation type="submission" date="2022-09" db="EMBL/GenBank/DDBJ databases">
        <authorList>
            <person name="Li Z.-J."/>
        </authorList>
    </citation>
    <scope>NUCLEOTIDE SEQUENCE</scope>
    <source>
        <strain evidence="11">TGB11</strain>
    </source>
</reference>
<dbReference type="SUPFAM" id="SSF64167">
    <property type="entry name" value="SurE-like"/>
    <property type="match status" value="1"/>
</dbReference>
<dbReference type="InterPro" id="IPR030048">
    <property type="entry name" value="SurE"/>
</dbReference>
<comment type="cofactor">
    <cofactor evidence="9">
        <name>a divalent metal cation</name>
        <dbReference type="ChEBI" id="CHEBI:60240"/>
    </cofactor>
    <text evidence="9">Binds 1 divalent metal cation per subunit.</text>
</comment>
<keyword evidence="8 9" id="KW-0378">Hydrolase</keyword>
<evidence type="ECO:0000256" key="5">
    <source>
        <dbReference type="ARBA" id="ARBA00022490"/>
    </source>
</evidence>
<comment type="function">
    <text evidence="9">Nucleotidase that shows phosphatase activity on nucleoside 5'-monophosphates.</text>
</comment>
<dbReference type="GO" id="GO:0046872">
    <property type="term" value="F:metal ion binding"/>
    <property type="evidence" value="ECO:0007669"/>
    <property type="project" value="UniProtKB-UniRule"/>
</dbReference>
<proteinExistence type="inferred from homology"/>
<dbReference type="InterPro" id="IPR036523">
    <property type="entry name" value="SurE-like_sf"/>
</dbReference>
<dbReference type="GO" id="GO:0008254">
    <property type="term" value="F:3'-nucleotidase activity"/>
    <property type="evidence" value="ECO:0007669"/>
    <property type="project" value="TreeGrafter"/>
</dbReference>
<feature type="binding site" evidence="9">
    <location>
        <position position="39"/>
    </location>
    <ligand>
        <name>a divalent metal cation</name>
        <dbReference type="ChEBI" id="CHEBI:60240"/>
    </ligand>
</feature>
<dbReference type="EC" id="3.1.3.5" evidence="9"/>
<dbReference type="NCBIfam" id="TIGR00087">
    <property type="entry name" value="surE"/>
    <property type="match status" value="1"/>
</dbReference>
<evidence type="ECO:0000256" key="9">
    <source>
        <dbReference type="HAMAP-Rule" id="MF_00060"/>
    </source>
</evidence>
<dbReference type="PANTHER" id="PTHR30457">
    <property type="entry name" value="5'-NUCLEOTIDASE SURE"/>
    <property type="match status" value="1"/>
</dbReference>
<gene>
    <name evidence="9 11" type="primary">surE</name>
    <name evidence="11" type="ORF">N8M53_02665</name>
</gene>
<organism evidence="11 12">
    <name type="scientific">Salinivibrio kushneri</name>
    <dbReference type="NCBI Taxonomy" id="1908198"/>
    <lineage>
        <taxon>Bacteria</taxon>
        <taxon>Pseudomonadati</taxon>
        <taxon>Pseudomonadota</taxon>
        <taxon>Gammaproteobacteria</taxon>
        <taxon>Vibrionales</taxon>
        <taxon>Vibrionaceae</taxon>
        <taxon>Salinivibrio</taxon>
    </lineage>
</organism>
<dbReference type="GO" id="GO:0008253">
    <property type="term" value="F:5'-nucleotidase activity"/>
    <property type="evidence" value="ECO:0007669"/>
    <property type="project" value="UniProtKB-UniRule"/>
</dbReference>
<evidence type="ECO:0000256" key="2">
    <source>
        <dbReference type="ARBA" id="ARBA00001946"/>
    </source>
</evidence>
<dbReference type="AlphaFoldDB" id="A0AA47KLH5"/>
<evidence type="ECO:0000256" key="3">
    <source>
        <dbReference type="ARBA" id="ARBA00004496"/>
    </source>
</evidence>
<evidence type="ECO:0000256" key="4">
    <source>
        <dbReference type="ARBA" id="ARBA00011062"/>
    </source>
</evidence>
<evidence type="ECO:0000313" key="11">
    <source>
        <dbReference type="EMBL" id="WBA09145.1"/>
    </source>
</evidence>
<feature type="binding site" evidence="9">
    <location>
        <position position="8"/>
    </location>
    <ligand>
        <name>a divalent metal cation</name>
        <dbReference type="ChEBI" id="CHEBI:60240"/>
    </ligand>
</feature>
<dbReference type="GO" id="GO:0000166">
    <property type="term" value="F:nucleotide binding"/>
    <property type="evidence" value="ECO:0007669"/>
    <property type="project" value="UniProtKB-KW"/>
</dbReference>
<name>A0AA47KLH5_9GAMM</name>